<evidence type="ECO:0000259" key="2">
    <source>
        <dbReference type="Pfam" id="PF09992"/>
    </source>
</evidence>
<evidence type="ECO:0000259" key="1">
    <source>
        <dbReference type="Pfam" id="PF07833"/>
    </source>
</evidence>
<dbReference type="AlphaFoldDB" id="A0A229NW93"/>
<dbReference type="EMBL" id="NMUQ01000002">
    <property type="protein sequence ID" value="OXM14141.1"/>
    <property type="molecule type" value="Genomic_DNA"/>
</dbReference>
<dbReference type="InterPro" id="IPR036582">
    <property type="entry name" value="Mao_N_sf"/>
</dbReference>
<evidence type="ECO:0000313" key="4">
    <source>
        <dbReference type="Proteomes" id="UP000215145"/>
    </source>
</evidence>
<dbReference type="Pfam" id="PF07833">
    <property type="entry name" value="Cu_amine_oxidN1"/>
    <property type="match status" value="1"/>
</dbReference>
<gene>
    <name evidence="3" type="ORF">CGZ75_14295</name>
</gene>
<proteinExistence type="predicted"/>
<dbReference type="InterPro" id="IPR012854">
    <property type="entry name" value="Cu_amine_oxidase-like_N"/>
</dbReference>
<dbReference type="Pfam" id="PF09992">
    <property type="entry name" value="NAGPA"/>
    <property type="match status" value="1"/>
</dbReference>
<dbReference type="RefSeq" id="WP_089524963.1">
    <property type="nucleotide sequence ID" value="NZ_NMUQ01000002.1"/>
</dbReference>
<accession>A0A229NW93</accession>
<organism evidence="3 4">
    <name type="scientific">Paenibacillus herberti</name>
    <dbReference type="NCBI Taxonomy" id="1619309"/>
    <lineage>
        <taxon>Bacteria</taxon>
        <taxon>Bacillati</taxon>
        <taxon>Bacillota</taxon>
        <taxon>Bacilli</taxon>
        <taxon>Bacillales</taxon>
        <taxon>Paenibacillaceae</taxon>
        <taxon>Paenibacillus</taxon>
    </lineage>
</organism>
<feature type="domain" description="Phosphodiester glycosidase" evidence="2">
    <location>
        <begin position="264"/>
        <end position="452"/>
    </location>
</feature>
<dbReference type="Proteomes" id="UP000215145">
    <property type="component" value="Unassembled WGS sequence"/>
</dbReference>
<sequence length="925" mass="95908">MNKASRINPSRAAEKASASKRVAGAAGARSFLTRRVLVSALGAALIIQPLAALAPQLPGVASILSPVRMASAATSGLTATNEEMITAGVQRIDYIWKGTRSGAAVQSNVHVIKIDLSNPYVKLNAINNKEGVVTDRGSVLNMTKNSGAVAGINADYFQTASSDGAPMGAQINGGMLLTSPMQLTGMYMFGVTKDRKAIIDRYSFEGSVASGSGNTFPLAGMNQSSYTTEYPSKGFSHADAMYIYTSAWMDPSRPAGASYATPTEVLVQGGVVQQISEGTALTVTPPADGYILRAHGKAAQFVRDNLQVGQQANANYSLKSLTTQQNVDPASFETMVGGHTILVENGQAATFSRSVSSVSGTSPRSRTAAGYSRDGGTVYLVTAEDNGTSTGLTLAELQSVLVELGAAKAVNLDGGGSTTMVNRPLGEFGLQLSHPTEYGSTMRQVSNGLGIFTTAPQGSIKGIKASGPGVLFLGQSASYELKAYDQYYNPLDPAGLGASWSSAGIGGNWGGNTFTASKPGTGSITVKSGAASDKLAVSVVGAEAIQSMSIGTSQAALEVGAQISVPVTVKLKDGGTYTLPSDSVKWEFQGLTAARSGDKLTVQSVVDGAEIGYAIARYDGFSALLTLAKSSGSKGLADFDSLSPTFAFASTTGVTGSTELASGLDATNGTNALRLNYDFTAGTTDTRAAYAVLQGSGLAIDGEPTSISVDVLGDASLNWARAELTDAAGTKHLLTLSKAVDWTGWRTFKVPLAESGKAIKYPVKLTRLYIASLKDGADERTAAGSIAFDNIQAEAPSSIPVPVKVKIEMKAGSKTAMVDGKTTSLDSAPYIKDGVTYLPLRFVASSLGSSVNYEAASKRVSVLRGGKLLELVIGSKELVSNGQRIAAPAAPIERGGRTLVPIRLVSEQMGLSVKWDKMTKRITVE</sequence>
<name>A0A229NW93_9BACL</name>
<evidence type="ECO:0000313" key="3">
    <source>
        <dbReference type="EMBL" id="OXM14141.1"/>
    </source>
</evidence>
<reference evidence="3 4" key="1">
    <citation type="submission" date="2017-07" db="EMBL/GenBank/DDBJ databases">
        <title>Paenibacillus herberti R33 genome sequencing and assembly.</title>
        <authorList>
            <person name="Su W."/>
        </authorList>
    </citation>
    <scope>NUCLEOTIDE SEQUENCE [LARGE SCALE GENOMIC DNA]</scope>
    <source>
        <strain evidence="3 4">R33</strain>
    </source>
</reference>
<dbReference type="PANTHER" id="PTHR40446">
    <property type="entry name" value="N-ACETYLGLUCOSAMINE-1-PHOSPHODIESTER ALPHA-N-ACETYLGLUCOSAMINIDASE"/>
    <property type="match status" value="1"/>
</dbReference>
<dbReference type="Gene3D" id="3.30.457.10">
    <property type="entry name" value="Copper amine oxidase-like, N-terminal domain"/>
    <property type="match status" value="2"/>
</dbReference>
<dbReference type="SUPFAM" id="SSF55383">
    <property type="entry name" value="Copper amine oxidase, domain N"/>
    <property type="match status" value="2"/>
</dbReference>
<comment type="caution">
    <text evidence="3">The sequence shown here is derived from an EMBL/GenBank/DDBJ whole genome shotgun (WGS) entry which is preliminary data.</text>
</comment>
<protein>
    <submittedName>
        <fullName evidence="3">Copper amine oxidase</fullName>
    </submittedName>
</protein>
<dbReference type="OrthoDB" id="9809781at2"/>
<dbReference type="PANTHER" id="PTHR40446:SF2">
    <property type="entry name" value="N-ACETYLGLUCOSAMINE-1-PHOSPHODIESTER ALPHA-N-ACETYLGLUCOSAMINIDASE"/>
    <property type="match status" value="1"/>
</dbReference>
<feature type="domain" description="Copper amine oxidase-like N-terminal" evidence="1">
    <location>
        <begin position="818"/>
        <end position="923"/>
    </location>
</feature>
<dbReference type="InterPro" id="IPR018711">
    <property type="entry name" value="NAGPA"/>
</dbReference>
<keyword evidence="4" id="KW-1185">Reference proteome</keyword>